<proteinExistence type="inferred from homology"/>
<dbReference type="PIRSF" id="PIRSF005956">
    <property type="entry name" value="BtpA"/>
    <property type="match status" value="1"/>
</dbReference>
<dbReference type="InterPro" id="IPR005137">
    <property type="entry name" value="BtpA"/>
</dbReference>
<dbReference type="Proteomes" id="UP000005384">
    <property type="component" value="Unassembled WGS sequence"/>
</dbReference>
<accession>G5IBC2</accession>
<dbReference type="OrthoDB" id="9791357at2"/>
<dbReference type="RefSeq" id="WP_006778830.1">
    <property type="nucleotide sequence ID" value="NZ_CP040506.1"/>
</dbReference>
<dbReference type="AlphaFoldDB" id="G5IBC2"/>
<dbReference type="NCBIfam" id="TIGR00259">
    <property type="entry name" value="thylakoid_BtpA"/>
    <property type="match status" value="1"/>
</dbReference>
<evidence type="ECO:0008006" key="4">
    <source>
        <dbReference type="Google" id="ProtNLM"/>
    </source>
</evidence>
<dbReference type="HOGENOM" id="CLU_075239_0_0_9"/>
<gene>
    <name evidence="2" type="ORF">HMPREF9473_00844</name>
</gene>
<dbReference type="EMBL" id="ADLN01000006">
    <property type="protein sequence ID" value="EHI61229.1"/>
    <property type="molecule type" value="Genomic_DNA"/>
</dbReference>
<dbReference type="Pfam" id="PF03437">
    <property type="entry name" value="BtpA"/>
    <property type="match status" value="1"/>
</dbReference>
<keyword evidence="3" id="KW-1185">Reference proteome</keyword>
<protein>
    <recommendedName>
        <fullName evidence="4">Photosystem I assembly BtpA</fullName>
    </recommendedName>
</protein>
<dbReference type="InterPro" id="IPR011060">
    <property type="entry name" value="RibuloseP-bd_barrel"/>
</dbReference>
<sequence>MWIDEVFGDRKPVIGMVHIQALPGTACYRGDHDLSRIVAQVSEDYNNLVNGGIDSVIFCNEFDKPYSRHVEPHIVAVMTTIIDRVLEHGRRVPFGVDIQWDAKAALAIAMATGADFIRGIVCGTFCGDLGLFTPDAEEIINYKHKIGANHIKVLTNLSPEFSATLDNRPLTLRAQTVIKSCLVDGLCVSGAMAGGIAPYEELNQVKQAVGDFAVIANTGVNFDNVGEILKIADACCVATCLKVDGQSGNPIDREHVKRFMDCVNAGRREGL</sequence>
<dbReference type="PANTHER" id="PTHR21381">
    <property type="entry name" value="ZGC:162297"/>
    <property type="match status" value="1"/>
</dbReference>
<evidence type="ECO:0000313" key="2">
    <source>
        <dbReference type="EMBL" id="EHI61229.1"/>
    </source>
</evidence>
<evidence type="ECO:0000313" key="3">
    <source>
        <dbReference type="Proteomes" id="UP000005384"/>
    </source>
</evidence>
<comment type="similarity">
    <text evidence="1">Belongs to the BtpA family.</text>
</comment>
<dbReference type="SUPFAM" id="SSF51366">
    <property type="entry name" value="Ribulose-phoshate binding barrel"/>
    <property type="match status" value="1"/>
</dbReference>
<name>G5IBC2_9FIRM</name>
<dbReference type="PANTHER" id="PTHR21381:SF3">
    <property type="entry name" value="SGC REGION PROTEIN SGCQ-RELATED"/>
    <property type="match status" value="1"/>
</dbReference>
<dbReference type="PATRIC" id="fig|742737.3.peg.839"/>
<reference evidence="2 3" key="1">
    <citation type="submission" date="2011-08" db="EMBL/GenBank/DDBJ databases">
        <title>The Genome Sequence of Clostridium hathewayi WAL-18680.</title>
        <authorList>
            <consortium name="The Broad Institute Genome Sequencing Platform"/>
            <person name="Earl A."/>
            <person name="Ward D."/>
            <person name="Feldgarden M."/>
            <person name="Gevers D."/>
            <person name="Finegold S.M."/>
            <person name="Summanen P.H."/>
            <person name="Molitoris D.R."/>
            <person name="Song M."/>
            <person name="Daigneault M."/>
            <person name="Allen-Vercoe E."/>
            <person name="Young S.K."/>
            <person name="Zeng Q."/>
            <person name="Gargeya S."/>
            <person name="Fitzgerald M."/>
            <person name="Haas B."/>
            <person name="Abouelleil A."/>
            <person name="Alvarado L."/>
            <person name="Arachchi H.M."/>
            <person name="Berlin A."/>
            <person name="Brown A."/>
            <person name="Chapman S.B."/>
            <person name="Chen Z."/>
            <person name="Dunbar C."/>
            <person name="Freedman E."/>
            <person name="Gearin G."/>
            <person name="Gellesch M."/>
            <person name="Goldberg J."/>
            <person name="Griggs A."/>
            <person name="Gujja S."/>
            <person name="Heiman D."/>
            <person name="Howarth C."/>
            <person name="Larson L."/>
            <person name="Lui A."/>
            <person name="MacDonald P.J.P."/>
            <person name="Montmayeur A."/>
            <person name="Murphy C."/>
            <person name="Neiman D."/>
            <person name="Pearson M."/>
            <person name="Priest M."/>
            <person name="Roberts A."/>
            <person name="Saif S."/>
            <person name="Shea T."/>
            <person name="Shenoy N."/>
            <person name="Sisk P."/>
            <person name="Stolte C."/>
            <person name="Sykes S."/>
            <person name="Wortman J."/>
            <person name="Nusbaum C."/>
            <person name="Birren B."/>
        </authorList>
    </citation>
    <scope>NUCLEOTIDE SEQUENCE [LARGE SCALE GENOMIC DNA]</scope>
    <source>
        <strain evidence="2 3">WAL-18680</strain>
    </source>
</reference>
<comment type="caution">
    <text evidence="2">The sequence shown here is derived from an EMBL/GenBank/DDBJ whole genome shotgun (WGS) entry which is preliminary data.</text>
</comment>
<organism evidence="2 3">
    <name type="scientific">Hungatella hathewayi WAL-18680</name>
    <dbReference type="NCBI Taxonomy" id="742737"/>
    <lineage>
        <taxon>Bacteria</taxon>
        <taxon>Bacillati</taxon>
        <taxon>Bacillota</taxon>
        <taxon>Clostridia</taxon>
        <taxon>Lachnospirales</taxon>
        <taxon>Lachnospiraceae</taxon>
        <taxon>Hungatella</taxon>
    </lineage>
</organism>
<evidence type="ECO:0000256" key="1">
    <source>
        <dbReference type="ARBA" id="ARBA00006007"/>
    </source>
</evidence>